<dbReference type="Pfam" id="PF13899">
    <property type="entry name" value="Thioredoxin_7"/>
    <property type="match status" value="1"/>
</dbReference>
<sequence length="171" mass="19176">MKSLKYVLVCVSLLLSFSGFAQIEGPKTENGLTWYSDMTKASEVSMATHKPIFAFFTGSDWCGWCRKLQNDVFSKPEFLAWAKNNVVLVELDFPRSKKLSPELTNQNASLQQTFQVQGYPTIWMFYLKKAADKFEIDALGSVGYPQGAVQGKEQVKFLADANALLAKKKKA</sequence>
<feature type="signal peptide" evidence="2">
    <location>
        <begin position="1"/>
        <end position="21"/>
    </location>
</feature>
<keyword evidence="5" id="KW-1185">Reference proteome</keyword>
<dbReference type="RefSeq" id="WP_105038712.1">
    <property type="nucleotide sequence ID" value="NZ_PPSL01000002.1"/>
</dbReference>
<comment type="caution">
    <text evidence="4">The sequence shown here is derived from an EMBL/GenBank/DDBJ whole genome shotgun (WGS) entry which is preliminary data.</text>
</comment>
<accession>A0A2S7SY41</accession>
<gene>
    <name evidence="4" type="ORF">CJD36_008540</name>
</gene>
<evidence type="ECO:0000256" key="2">
    <source>
        <dbReference type="SAM" id="SignalP"/>
    </source>
</evidence>
<dbReference type="EMBL" id="PPSL01000002">
    <property type="protein sequence ID" value="PQJ11832.1"/>
    <property type="molecule type" value="Genomic_DNA"/>
</dbReference>
<dbReference type="Proteomes" id="UP000239872">
    <property type="component" value="Unassembled WGS sequence"/>
</dbReference>
<evidence type="ECO:0000313" key="5">
    <source>
        <dbReference type="Proteomes" id="UP000239872"/>
    </source>
</evidence>
<dbReference type="PROSITE" id="PS51352">
    <property type="entry name" value="THIOREDOXIN_2"/>
    <property type="match status" value="1"/>
</dbReference>
<keyword evidence="1 2" id="KW-0732">Signal</keyword>
<evidence type="ECO:0000259" key="3">
    <source>
        <dbReference type="PROSITE" id="PS51352"/>
    </source>
</evidence>
<dbReference type="InterPro" id="IPR013766">
    <property type="entry name" value="Thioredoxin_domain"/>
</dbReference>
<dbReference type="OrthoDB" id="981626at2"/>
<dbReference type="SUPFAM" id="SSF52833">
    <property type="entry name" value="Thioredoxin-like"/>
    <property type="match status" value="1"/>
</dbReference>
<proteinExistence type="predicted"/>
<dbReference type="AlphaFoldDB" id="A0A2S7SY41"/>
<protein>
    <submittedName>
        <fullName evidence="4">Thioredoxin family protein</fullName>
    </submittedName>
</protein>
<evidence type="ECO:0000256" key="1">
    <source>
        <dbReference type="ARBA" id="ARBA00022729"/>
    </source>
</evidence>
<evidence type="ECO:0000313" key="4">
    <source>
        <dbReference type="EMBL" id="PQJ11832.1"/>
    </source>
</evidence>
<feature type="chain" id="PRO_5015622338" evidence="2">
    <location>
        <begin position="22"/>
        <end position="171"/>
    </location>
</feature>
<feature type="domain" description="Thioredoxin" evidence="3">
    <location>
        <begin position="11"/>
        <end position="166"/>
    </location>
</feature>
<name>A0A2S7SY41_9BACT</name>
<dbReference type="Gene3D" id="3.40.30.10">
    <property type="entry name" value="Glutaredoxin"/>
    <property type="match status" value="1"/>
</dbReference>
<dbReference type="PANTHER" id="PTHR15337:SF11">
    <property type="entry name" value="THIOREDOXIN DOMAIN-CONTAINING PROTEIN"/>
    <property type="match status" value="1"/>
</dbReference>
<organism evidence="4 5">
    <name type="scientific">Flavipsychrobacter stenotrophus</name>
    <dbReference type="NCBI Taxonomy" id="2077091"/>
    <lineage>
        <taxon>Bacteria</taxon>
        <taxon>Pseudomonadati</taxon>
        <taxon>Bacteroidota</taxon>
        <taxon>Chitinophagia</taxon>
        <taxon>Chitinophagales</taxon>
        <taxon>Chitinophagaceae</taxon>
        <taxon>Flavipsychrobacter</taxon>
    </lineage>
</organism>
<dbReference type="InterPro" id="IPR051099">
    <property type="entry name" value="AGR/TXD"/>
</dbReference>
<dbReference type="PANTHER" id="PTHR15337">
    <property type="entry name" value="ANTERIOR GRADIENT PROTEIN-RELATED"/>
    <property type="match status" value="1"/>
</dbReference>
<dbReference type="InterPro" id="IPR036249">
    <property type="entry name" value="Thioredoxin-like_sf"/>
</dbReference>
<reference evidence="4 5" key="1">
    <citation type="submission" date="2018-01" db="EMBL/GenBank/DDBJ databases">
        <title>A novel member of the phylum Bacteroidetes isolated from glacier ice.</title>
        <authorList>
            <person name="Liu Q."/>
            <person name="Xin Y.-H."/>
        </authorList>
    </citation>
    <scope>NUCLEOTIDE SEQUENCE [LARGE SCALE GENOMIC DNA]</scope>
    <source>
        <strain evidence="4 5">RB1R16</strain>
    </source>
</reference>